<evidence type="ECO:0000313" key="2">
    <source>
        <dbReference type="EMBL" id="QCD85488.1"/>
    </source>
</evidence>
<proteinExistence type="predicted"/>
<name>A0A4D6LAA9_VIGUN</name>
<evidence type="ECO:0000256" key="1">
    <source>
        <dbReference type="SAM" id="MobiDB-lite"/>
    </source>
</evidence>
<evidence type="ECO:0000313" key="3">
    <source>
        <dbReference type="Proteomes" id="UP000501690"/>
    </source>
</evidence>
<accession>A0A4D6LAA9</accession>
<organism evidence="2 3">
    <name type="scientific">Vigna unguiculata</name>
    <name type="common">Cowpea</name>
    <dbReference type="NCBI Taxonomy" id="3917"/>
    <lineage>
        <taxon>Eukaryota</taxon>
        <taxon>Viridiplantae</taxon>
        <taxon>Streptophyta</taxon>
        <taxon>Embryophyta</taxon>
        <taxon>Tracheophyta</taxon>
        <taxon>Spermatophyta</taxon>
        <taxon>Magnoliopsida</taxon>
        <taxon>eudicotyledons</taxon>
        <taxon>Gunneridae</taxon>
        <taxon>Pentapetalae</taxon>
        <taxon>rosids</taxon>
        <taxon>fabids</taxon>
        <taxon>Fabales</taxon>
        <taxon>Fabaceae</taxon>
        <taxon>Papilionoideae</taxon>
        <taxon>50 kb inversion clade</taxon>
        <taxon>NPAAA clade</taxon>
        <taxon>indigoferoid/millettioid clade</taxon>
        <taxon>Phaseoleae</taxon>
        <taxon>Vigna</taxon>
    </lineage>
</organism>
<sequence>MFWFSRDTIAMGVDSSWQQVERLNSRAQNLDGYFATQRIDFGMCHQLNSVSAIRNDYHCNQHGIQDPGQLNSIASIHDPCYMAPQRVHAMGQPDEGSSSQLHGMEVKVKQLNSRHQSQ</sequence>
<dbReference type="AlphaFoldDB" id="A0A4D6LAA9"/>
<keyword evidence="3" id="KW-1185">Reference proteome</keyword>
<dbReference type="EMBL" id="CP039347">
    <property type="protein sequence ID" value="QCD85488.1"/>
    <property type="molecule type" value="Genomic_DNA"/>
</dbReference>
<gene>
    <name evidence="2" type="ORF">DEO72_LG3g5</name>
</gene>
<protein>
    <submittedName>
        <fullName evidence="2">FHY3/FAR1 family</fullName>
    </submittedName>
</protein>
<dbReference type="Proteomes" id="UP000501690">
    <property type="component" value="Linkage Group LG3"/>
</dbReference>
<feature type="region of interest" description="Disordered" evidence="1">
    <location>
        <begin position="86"/>
        <end position="118"/>
    </location>
</feature>
<reference evidence="2 3" key="1">
    <citation type="submission" date="2019-04" db="EMBL/GenBank/DDBJ databases">
        <title>An improved genome assembly and genetic linkage map for asparagus bean, Vigna unguiculata ssp. sesquipedialis.</title>
        <authorList>
            <person name="Xia Q."/>
            <person name="Zhang R."/>
            <person name="Dong Y."/>
        </authorList>
    </citation>
    <scope>NUCLEOTIDE SEQUENCE [LARGE SCALE GENOMIC DNA]</scope>
    <source>
        <tissue evidence="2">Leaf</tissue>
    </source>
</reference>